<sequence length="783" mass="90014">MKKRDDPIREKQPRFYPSRETSFEHDEESSSFSDSSYSTSYSAKPMLKPSFPRKKRIVRPYRLPHTVMRCFCLGVFCALVLFVFALFRVTLMHAFIKPVELKIPGPDLVSKPPQWEGFPFLTRYYGGIRTLVSRTENVPEYPNDNEEEKKGNGQSSLPNVYKNEKDSSLAPTFVFDPYPNYTSPEYVAKYGNKEDCFLDTLKKVSIPYVRHYNGIPKGFPDAIMGSTKLLGIKDDVCFDRFGRLGPYGLGYGSQIGGSGAGLEGDRAGVESIWGHTPPVDFRKVKWADAQDRCASANKHRFSDVPGSGRENFRAFPAGKGHKKELRGERFSTNATVGTNRLPRTAFIIRTWHDFQYNTETILYLRSLISELSLMSGGEYFVHFLIHVKDDNLQIWADDGIYDRVLQAALPKEFQGMGTLWSERQMGLIYGGLEESFARNLPVHGVYRSTFMPLQYFAHRHPEYDFYWNWEVDIRYTGHWYHLMEKLAQWSKRQPRKGLWERNSRFYIPAVHGSWEDFRQMVRVQTEIGTNSPNNMWSAVKKDQPKGYRLGELQGDKPIWGPERPASERDILKVDNEGIPPTTYERDTYEWGVGEDADLIVLNPLFDPEGTTWLLKDDVTGYDKESERPPRRAAIITASRLSRKLLQTMHRETSLKRHTMFSEMWPATTCLHHGFKAVYAPHSVYIDRRWPLTYLESVFNGGRNGASGGARTSIFGDREHNFKGTTWFYSAGHASNLWTRWLGYKVNNDGGEDFELANEGRMCLPPMLLHPVKDVSMMVESSGR</sequence>
<dbReference type="AlphaFoldDB" id="C4JTS6"/>
<evidence type="ECO:0000313" key="4">
    <source>
        <dbReference type="Proteomes" id="UP000002058"/>
    </source>
</evidence>
<dbReference type="VEuPathDB" id="FungiDB:UREG_05865"/>
<proteinExistence type="predicted"/>
<dbReference type="OMA" id="FPDAVMG"/>
<dbReference type="OrthoDB" id="3353407at2759"/>
<dbReference type="InterPro" id="IPR021822">
    <property type="entry name" value="DUF3405"/>
</dbReference>
<dbReference type="PANTHER" id="PTHR36205:SF1">
    <property type="entry name" value="MAJOR FACILITATOR SUPERFAMILY TRANSPORTER"/>
    <property type="match status" value="1"/>
</dbReference>
<feature type="transmembrane region" description="Helical" evidence="2">
    <location>
        <begin position="66"/>
        <end position="87"/>
    </location>
</feature>
<feature type="region of interest" description="Disordered" evidence="1">
    <location>
        <begin position="1"/>
        <end position="43"/>
    </location>
</feature>
<evidence type="ECO:0000256" key="2">
    <source>
        <dbReference type="SAM" id="Phobius"/>
    </source>
</evidence>
<gene>
    <name evidence="3" type="ORF">UREG_05865</name>
</gene>
<evidence type="ECO:0000313" key="3">
    <source>
        <dbReference type="EMBL" id="EEP81023.1"/>
    </source>
</evidence>
<accession>C4JTS6</accession>
<organism evidence="3 4">
    <name type="scientific">Uncinocarpus reesii (strain UAMH 1704)</name>
    <dbReference type="NCBI Taxonomy" id="336963"/>
    <lineage>
        <taxon>Eukaryota</taxon>
        <taxon>Fungi</taxon>
        <taxon>Dikarya</taxon>
        <taxon>Ascomycota</taxon>
        <taxon>Pezizomycotina</taxon>
        <taxon>Eurotiomycetes</taxon>
        <taxon>Eurotiomycetidae</taxon>
        <taxon>Onygenales</taxon>
        <taxon>Onygenaceae</taxon>
        <taxon>Uncinocarpus</taxon>
    </lineage>
</organism>
<feature type="compositionally biased region" description="Basic and acidic residues" evidence="1">
    <location>
        <begin position="1"/>
        <end position="13"/>
    </location>
</feature>
<name>C4JTS6_UNCRE</name>
<reference evidence="4" key="1">
    <citation type="journal article" date="2009" name="Genome Res.">
        <title>Comparative genomic analyses of the human fungal pathogens Coccidioides and their relatives.</title>
        <authorList>
            <person name="Sharpton T.J."/>
            <person name="Stajich J.E."/>
            <person name="Rounsley S.D."/>
            <person name="Gardner M.J."/>
            <person name="Wortman J.R."/>
            <person name="Jordar V.S."/>
            <person name="Maiti R."/>
            <person name="Kodira C.D."/>
            <person name="Neafsey D.E."/>
            <person name="Zeng Q."/>
            <person name="Hung C.-Y."/>
            <person name="McMahan C."/>
            <person name="Muszewska A."/>
            <person name="Grynberg M."/>
            <person name="Mandel M.A."/>
            <person name="Kellner E.M."/>
            <person name="Barker B.M."/>
            <person name="Galgiani J.N."/>
            <person name="Orbach M.J."/>
            <person name="Kirkland T.N."/>
            <person name="Cole G.T."/>
            <person name="Henn M.R."/>
            <person name="Birren B.W."/>
            <person name="Taylor J.W."/>
        </authorList>
    </citation>
    <scope>NUCLEOTIDE SEQUENCE [LARGE SCALE GENOMIC DNA]</scope>
    <source>
        <strain evidence="4">UAMH 1704</strain>
    </source>
</reference>
<dbReference type="Proteomes" id="UP000002058">
    <property type="component" value="Unassembled WGS sequence"/>
</dbReference>
<keyword evidence="2" id="KW-0812">Transmembrane</keyword>
<feature type="region of interest" description="Disordered" evidence="1">
    <location>
        <begin position="136"/>
        <end position="161"/>
    </location>
</feature>
<feature type="compositionally biased region" description="Low complexity" evidence="1">
    <location>
        <begin position="30"/>
        <end position="42"/>
    </location>
</feature>
<dbReference type="InParanoid" id="C4JTS6"/>
<dbReference type="KEGG" id="ure:UREG_05865"/>
<protein>
    <submittedName>
        <fullName evidence="3">Uncharacterized protein</fullName>
    </submittedName>
</protein>
<dbReference type="eggNOG" id="ENOG502QW68">
    <property type="taxonomic scope" value="Eukaryota"/>
</dbReference>
<evidence type="ECO:0000256" key="1">
    <source>
        <dbReference type="SAM" id="MobiDB-lite"/>
    </source>
</evidence>
<keyword evidence="2" id="KW-1133">Transmembrane helix</keyword>
<dbReference type="Pfam" id="PF11885">
    <property type="entry name" value="DUF3405"/>
    <property type="match status" value="1"/>
</dbReference>
<dbReference type="HOGENOM" id="CLU_009650_0_0_1"/>
<dbReference type="GeneID" id="8443610"/>
<dbReference type="EMBL" id="CH476617">
    <property type="protein sequence ID" value="EEP81023.1"/>
    <property type="molecule type" value="Genomic_DNA"/>
</dbReference>
<dbReference type="PANTHER" id="PTHR36205">
    <property type="entry name" value="CHROMOSOME 19, WHOLE GENOME SHOTGUN SEQUENCE"/>
    <property type="match status" value="1"/>
</dbReference>
<dbReference type="RefSeq" id="XP_002585176.1">
    <property type="nucleotide sequence ID" value="XM_002585130.1"/>
</dbReference>
<keyword evidence="2" id="KW-0472">Membrane</keyword>
<keyword evidence="4" id="KW-1185">Reference proteome</keyword>